<dbReference type="Pfam" id="PF08240">
    <property type="entry name" value="ADH_N"/>
    <property type="match status" value="1"/>
</dbReference>
<dbReference type="GO" id="GO:0043957">
    <property type="term" value="F:acryloyl-CoA reductase (NADPH) activity"/>
    <property type="evidence" value="ECO:0007669"/>
    <property type="project" value="TreeGrafter"/>
</dbReference>
<dbReference type="InterPro" id="IPR020843">
    <property type="entry name" value="ER"/>
</dbReference>
<dbReference type="SMART" id="SM00829">
    <property type="entry name" value="PKS_ER"/>
    <property type="match status" value="1"/>
</dbReference>
<dbReference type="Gene3D" id="3.40.50.720">
    <property type="entry name" value="NAD(P)-binding Rossmann-like Domain"/>
    <property type="match status" value="1"/>
</dbReference>
<name>A0A371X492_9HYPH</name>
<dbReference type="InterPro" id="IPR013154">
    <property type="entry name" value="ADH-like_N"/>
</dbReference>
<evidence type="ECO:0000313" key="3">
    <source>
        <dbReference type="Proteomes" id="UP000262379"/>
    </source>
</evidence>
<organism evidence="2 3">
    <name type="scientific">Mesorhizobium denitrificans</name>
    <dbReference type="NCBI Taxonomy" id="2294114"/>
    <lineage>
        <taxon>Bacteria</taxon>
        <taxon>Pseudomonadati</taxon>
        <taxon>Pseudomonadota</taxon>
        <taxon>Alphaproteobacteria</taxon>
        <taxon>Hyphomicrobiales</taxon>
        <taxon>Phyllobacteriaceae</taxon>
        <taxon>Mesorhizobium</taxon>
    </lineage>
</organism>
<dbReference type="PANTHER" id="PTHR43677">
    <property type="entry name" value="SHORT-CHAIN DEHYDROGENASE/REDUCTASE"/>
    <property type="match status" value="1"/>
</dbReference>
<dbReference type="InterPro" id="IPR011032">
    <property type="entry name" value="GroES-like_sf"/>
</dbReference>
<dbReference type="SUPFAM" id="SSF50129">
    <property type="entry name" value="GroES-like"/>
    <property type="match status" value="1"/>
</dbReference>
<dbReference type="AlphaFoldDB" id="A0A371X492"/>
<dbReference type="NCBIfam" id="TIGR02823">
    <property type="entry name" value="oxido_YhdH"/>
    <property type="match status" value="1"/>
</dbReference>
<dbReference type="InterPro" id="IPR036291">
    <property type="entry name" value="NAD(P)-bd_dom_sf"/>
</dbReference>
<feature type="domain" description="Enoyl reductase (ER)" evidence="1">
    <location>
        <begin position="16"/>
        <end position="323"/>
    </location>
</feature>
<dbReference type="PANTHER" id="PTHR43677:SF1">
    <property type="entry name" value="ACRYLYL-COA REDUCTASE ACUI-RELATED"/>
    <property type="match status" value="1"/>
</dbReference>
<accession>A0A371X492</accession>
<evidence type="ECO:0000313" key="2">
    <source>
        <dbReference type="EMBL" id="RFC64019.1"/>
    </source>
</evidence>
<dbReference type="InterPro" id="IPR051397">
    <property type="entry name" value="Zn-ADH-like_protein"/>
</dbReference>
<dbReference type="Proteomes" id="UP000262379">
    <property type="component" value="Unassembled WGS sequence"/>
</dbReference>
<dbReference type="Pfam" id="PF00107">
    <property type="entry name" value="ADH_zinc_N"/>
    <property type="match status" value="1"/>
</dbReference>
<dbReference type="SUPFAM" id="SSF51735">
    <property type="entry name" value="NAD(P)-binding Rossmann-fold domains"/>
    <property type="match status" value="1"/>
</dbReference>
<comment type="caution">
    <text evidence="2">The sequence shown here is derived from an EMBL/GenBank/DDBJ whole genome shotgun (WGS) entry which is preliminary data.</text>
</comment>
<keyword evidence="3" id="KW-1185">Reference proteome</keyword>
<proteinExistence type="predicted"/>
<sequence length="325" mass="33994">MMRAIVLRKDGSEFSARMEQLEIASDDDDNILCEVAYSSLNYKDAMAIANKGPVVRKWPMVPGIDGAGRVIRSASSAAPEGAQVVATGWGLGETRWGCLAEAVSLPDKFCTELPTGLSLRESMGVGTAGLTAMLCILAIEGHGVRPEDGPVLVTGASGGVGGMALMLLKMLGYTAVASTGRVNEASYLQEIGASRVMDRKQLSEPGKPLQKEEWAAVIDSVGSVTLANACASTRYGGIVTACGLAQGMDFPGSVAPFILRGVTLAGIDSVMASPAVRRIAWERIATALDRAALNRITCEIELADVEAAAQDLLAGQVRGRLIVKI</sequence>
<dbReference type="EMBL" id="QURN01000020">
    <property type="protein sequence ID" value="RFC64019.1"/>
    <property type="molecule type" value="Genomic_DNA"/>
</dbReference>
<dbReference type="InterPro" id="IPR013149">
    <property type="entry name" value="ADH-like_C"/>
</dbReference>
<gene>
    <name evidence="2" type="ORF">DY251_19710</name>
</gene>
<reference evidence="3" key="1">
    <citation type="submission" date="2018-08" db="EMBL/GenBank/DDBJ databases">
        <authorList>
            <person name="Im W.T."/>
        </authorList>
    </citation>
    <scope>NUCLEOTIDE SEQUENCE [LARGE SCALE GENOMIC DNA]</scope>
    <source>
        <strain evidence="3">LA-28</strain>
    </source>
</reference>
<dbReference type="Gene3D" id="3.90.180.10">
    <property type="entry name" value="Medium-chain alcohol dehydrogenases, catalytic domain"/>
    <property type="match status" value="1"/>
</dbReference>
<protein>
    <submittedName>
        <fullName evidence="2">Oxidoreductase</fullName>
    </submittedName>
</protein>
<dbReference type="InterPro" id="IPR014188">
    <property type="entry name" value="Acrylyl-CoA_reductase_AcuI"/>
</dbReference>
<dbReference type="CDD" id="cd08288">
    <property type="entry name" value="MDR_yhdh"/>
    <property type="match status" value="1"/>
</dbReference>
<evidence type="ECO:0000259" key="1">
    <source>
        <dbReference type="SMART" id="SM00829"/>
    </source>
</evidence>